<dbReference type="Proteomes" id="UP000009170">
    <property type="component" value="Unassembled WGS sequence"/>
</dbReference>
<gene>
    <name evidence="5" type="ORF">OT_ostta16g00340</name>
</gene>
<evidence type="ECO:0000256" key="2">
    <source>
        <dbReference type="ARBA" id="ARBA00022679"/>
    </source>
</evidence>
<dbReference type="InParanoid" id="A0A096P8E2"/>
<dbReference type="AlphaFoldDB" id="A0A096P8E2"/>
<evidence type="ECO:0000256" key="3">
    <source>
        <dbReference type="SAM" id="Phobius"/>
    </source>
</evidence>
<dbReference type="EMBL" id="CAID01000016">
    <property type="protein sequence ID" value="CEG00263.1"/>
    <property type="molecule type" value="Genomic_DNA"/>
</dbReference>
<feature type="transmembrane region" description="Helical" evidence="3">
    <location>
        <begin position="46"/>
        <end position="71"/>
    </location>
</feature>
<protein>
    <submittedName>
        <fullName evidence="5">Lipopolysaccharide-modifying protein</fullName>
    </submittedName>
</protein>
<keyword evidence="3" id="KW-0472">Membrane</keyword>
<evidence type="ECO:0000313" key="5">
    <source>
        <dbReference type="EMBL" id="CEG00263.1"/>
    </source>
</evidence>
<reference evidence="6" key="1">
    <citation type="journal article" date="2006" name="Proc. Natl. Acad. Sci. U.S.A.">
        <title>Genome analysis of the smallest free-living eukaryote Ostreococcus tauri unveils many unique features.</title>
        <authorList>
            <person name="Derelle E."/>
            <person name="Ferraz C."/>
            <person name="Rombauts S."/>
            <person name="Rouze P."/>
            <person name="Worden A.Z."/>
            <person name="Robbens S."/>
            <person name="Partensky F."/>
            <person name="Degroeve S."/>
            <person name="Echeynie S."/>
            <person name="Cooke R."/>
            <person name="Saeys Y."/>
            <person name="Wuyts J."/>
            <person name="Jabbari K."/>
            <person name="Bowler C."/>
            <person name="Panaud O."/>
            <person name="Piegu B."/>
            <person name="Ball S.G."/>
            <person name="Ral J.-P."/>
            <person name="Bouget F.-Y."/>
            <person name="Piganeau G."/>
            <person name="De Baets B."/>
            <person name="Picard A."/>
            <person name="Delseny M."/>
            <person name="Demaille J."/>
            <person name="Van de Peer Y."/>
            <person name="Moreau H."/>
        </authorList>
    </citation>
    <scope>NUCLEOTIDE SEQUENCE [LARGE SCALE GENOMIC DNA]</scope>
    <source>
        <strain evidence="6">OTTH 0595 / CCAP 157/2 / RCC745</strain>
    </source>
</reference>
<dbReference type="RefSeq" id="XP_003083478.2">
    <property type="nucleotide sequence ID" value="XM_003083430.2"/>
</dbReference>
<dbReference type="GeneID" id="9831156"/>
<dbReference type="SMART" id="SM00672">
    <property type="entry name" value="CAP10"/>
    <property type="match status" value="1"/>
</dbReference>
<name>A0A096P8E2_OSTTA</name>
<dbReference type="PANTHER" id="PTHR12203:SF35">
    <property type="entry name" value="PROTEIN O-GLUCOSYLTRANSFERASE 1"/>
    <property type="match status" value="1"/>
</dbReference>
<dbReference type="PANTHER" id="PTHR12203">
    <property type="entry name" value="KDEL LYS-ASP-GLU-LEU CONTAINING - RELATED"/>
    <property type="match status" value="1"/>
</dbReference>
<dbReference type="GO" id="GO:0016740">
    <property type="term" value="F:transferase activity"/>
    <property type="evidence" value="ECO:0007669"/>
    <property type="project" value="UniProtKB-KW"/>
</dbReference>
<dbReference type="InterPro" id="IPR006598">
    <property type="entry name" value="CAP10"/>
</dbReference>
<evidence type="ECO:0000256" key="1">
    <source>
        <dbReference type="ARBA" id="ARBA00010118"/>
    </source>
</evidence>
<feature type="domain" description="Glycosyl transferase CAP10" evidence="4">
    <location>
        <begin position="244"/>
        <end position="463"/>
    </location>
</feature>
<comment type="caution">
    <text evidence="5">The sequence shown here is derived from an EMBL/GenBank/DDBJ whole genome shotgun (WGS) entry which is preliminary data.</text>
</comment>
<keyword evidence="3" id="KW-0812">Transmembrane</keyword>
<organism evidence="5 6">
    <name type="scientific">Ostreococcus tauri</name>
    <name type="common">Marine green alga</name>
    <dbReference type="NCBI Taxonomy" id="70448"/>
    <lineage>
        <taxon>Eukaryota</taxon>
        <taxon>Viridiplantae</taxon>
        <taxon>Chlorophyta</taxon>
        <taxon>Mamiellophyceae</taxon>
        <taxon>Mamiellales</taxon>
        <taxon>Bathycoccaceae</taxon>
        <taxon>Ostreococcus</taxon>
    </lineage>
</organism>
<evidence type="ECO:0000313" key="6">
    <source>
        <dbReference type="Proteomes" id="UP000009170"/>
    </source>
</evidence>
<keyword evidence="3" id="KW-1133">Transmembrane helix</keyword>
<accession>A0A096P8E2</accession>
<keyword evidence="6" id="KW-1185">Reference proteome</keyword>
<comment type="similarity">
    <text evidence="1">Belongs to the glycosyltransferase 90 family.</text>
</comment>
<evidence type="ECO:0000259" key="4">
    <source>
        <dbReference type="SMART" id="SM00672"/>
    </source>
</evidence>
<dbReference type="KEGG" id="ota:OT_ostta16g00340"/>
<keyword evidence="2" id="KW-0808">Transferase</keyword>
<dbReference type="Pfam" id="PF05686">
    <property type="entry name" value="Glyco_transf_90"/>
    <property type="match status" value="1"/>
</dbReference>
<dbReference type="InterPro" id="IPR051091">
    <property type="entry name" value="O-Glucosyltr/Glycosyltrsf_90"/>
</dbReference>
<proteinExistence type="inferred from homology"/>
<sequence length="495" mass="55489">MSTERARLLVTDGAGVREVDVEGATTTTTTSGMSAHSWQRRRRTALLLAIASLLVGALACASDVLAAFGLVSTQREFGPGLNKLEWNPKDGFKYSPRKTMSNRFRGIATARLIEQTITRYYPSRITPKSKPFSVNFLVDDCPHTKCSNKMFRRSCHVNAWEPIFAFGSSPKDPTIFPTMHSATLLTLKDCFNPSQTLGNTSFVVTEDMEPTCRFLQYPKTVDNMPNCDATAKGSATSGACRYYGLFNLDAMPNKEDYEWDNLITKGIWRGSDYPYLTGSWSHSKHDGAEFVARIAASHRRGPDHVNATMEAMLKSGAMGPRMRAVVMSRLHPETLDAKFFNWGQHHRGGPRELVDVKHIELDGFAKYKYQLDLGGGGGTTWSGVLPKLSMPGVLFHHETPMKDSYFDLLKPYVHYLPLDENLKNYDTLVTWVESHPEEAKKIAETSSEWIREFRKPANLLRHNYEVLAKPLAKALDPSGKLQPVPFEKAHHGLKL</sequence>
<reference evidence="5 6" key="2">
    <citation type="journal article" date="2014" name="BMC Genomics">
        <title>An improved genome of the model marine alga Ostreococcus tauri unfolds by assessing Illumina de novo assemblies.</title>
        <authorList>
            <person name="Blanc-Mathieu R."/>
            <person name="Verhelst B."/>
            <person name="Derelle E."/>
            <person name="Rombauts S."/>
            <person name="Bouget F.Y."/>
            <person name="Carre I."/>
            <person name="Chateau A."/>
            <person name="Eyre-Walker A."/>
            <person name="Grimsley N."/>
            <person name="Moreau H."/>
            <person name="Piegu B."/>
            <person name="Rivals E."/>
            <person name="Schackwitz W."/>
            <person name="Van de Peer Y."/>
            <person name="Piganeau G."/>
        </authorList>
    </citation>
    <scope>NUCLEOTIDE SEQUENCE [LARGE SCALE GENOMIC DNA]</scope>
    <source>
        <strain evidence="6">OTTH 0595 / CCAP 157/2 / RCC745</strain>
    </source>
</reference>
<dbReference type="OrthoDB" id="535029at2759"/>